<proteinExistence type="predicted"/>
<accession>A0A8J7I4L9</accession>
<name>A0A8J7I4L9_9NOST</name>
<sequence>METLDPQGIANGCFYPVGSFTLPLRFCFTVRERLASPGDWFHNTLVLHKTGFVMIRWLVCTQ</sequence>
<dbReference type="AlphaFoldDB" id="A0A8J7I4L9"/>
<dbReference type="EMBL" id="JAECZA010000039">
    <property type="protein sequence ID" value="MBH8573653.1"/>
    <property type="molecule type" value="Genomic_DNA"/>
</dbReference>
<protein>
    <submittedName>
        <fullName evidence="1">Uncharacterized protein</fullName>
    </submittedName>
</protein>
<evidence type="ECO:0000313" key="1">
    <source>
        <dbReference type="EMBL" id="MBH8573653.1"/>
    </source>
</evidence>
<reference evidence="1 2" key="1">
    <citation type="journal article" date="2021" name="Int. J. Syst. Evol. Microbiol.">
        <title>Amazonocrinis nigriterrae gen. nov., sp. nov., Atlanticothrix silvestris gen. nov., sp. nov. and Dendronalium phyllosphericum gen. nov., sp. nov., nostocacean cyanobacteria from Brazilian environments.</title>
        <authorList>
            <person name="Alvarenga D.O."/>
            <person name="Andreote A.P.D."/>
            <person name="Branco L.H.Z."/>
            <person name="Delbaje E."/>
            <person name="Cruz R.B."/>
            <person name="Varani A.M."/>
            <person name="Fiore M.F."/>
        </authorList>
    </citation>
    <scope>NUCLEOTIDE SEQUENCE [LARGE SCALE GENOMIC DNA]</scope>
    <source>
        <strain evidence="1 2">CENA369</strain>
    </source>
</reference>
<keyword evidence="2" id="KW-1185">Reference proteome</keyword>
<comment type="caution">
    <text evidence="1">The sequence shown here is derived from an EMBL/GenBank/DDBJ whole genome shotgun (WGS) entry which is preliminary data.</text>
</comment>
<gene>
    <name evidence="1" type="ORF">I8752_11615</name>
</gene>
<dbReference type="Proteomes" id="UP000662314">
    <property type="component" value="Unassembled WGS sequence"/>
</dbReference>
<organism evidence="1 2">
    <name type="scientific">Dendronalium phyllosphericum CENA369</name>
    <dbReference type="NCBI Taxonomy" id="1725256"/>
    <lineage>
        <taxon>Bacteria</taxon>
        <taxon>Bacillati</taxon>
        <taxon>Cyanobacteriota</taxon>
        <taxon>Cyanophyceae</taxon>
        <taxon>Nostocales</taxon>
        <taxon>Nostocaceae</taxon>
        <taxon>Dendronalium</taxon>
        <taxon>Dendronalium phyllosphericum</taxon>
    </lineage>
</organism>
<evidence type="ECO:0000313" key="2">
    <source>
        <dbReference type="Proteomes" id="UP000662314"/>
    </source>
</evidence>